<dbReference type="STRING" id="13370.A0A448YM27"/>
<gene>
    <name evidence="7" type="ORF">BRENAR_LOCUS2737</name>
</gene>
<dbReference type="Proteomes" id="UP000290900">
    <property type="component" value="Unassembled WGS sequence"/>
</dbReference>
<proteinExistence type="inferred from homology"/>
<organism evidence="7 8">
    <name type="scientific">Brettanomyces naardenensis</name>
    <name type="common">Yeast</name>
    <dbReference type="NCBI Taxonomy" id="13370"/>
    <lineage>
        <taxon>Eukaryota</taxon>
        <taxon>Fungi</taxon>
        <taxon>Dikarya</taxon>
        <taxon>Ascomycota</taxon>
        <taxon>Saccharomycotina</taxon>
        <taxon>Pichiomycetes</taxon>
        <taxon>Pichiales</taxon>
        <taxon>Pichiaceae</taxon>
        <taxon>Brettanomyces</taxon>
    </lineage>
</organism>
<evidence type="ECO:0000256" key="2">
    <source>
        <dbReference type="ARBA" id="ARBA00008335"/>
    </source>
</evidence>
<dbReference type="GO" id="GO:0022857">
    <property type="term" value="F:transmembrane transporter activity"/>
    <property type="evidence" value="ECO:0007669"/>
    <property type="project" value="TreeGrafter"/>
</dbReference>
<dbReference type="PANTHER" id="PTHR23501:SF198">
    <property type="entry name" value="AZOLE RESISTANCE PROTEIN 1-RELATED"/>
    <property type="match status" value="1"/>
</dbReference>
<evidence type="ECO:0000313" key="7">
    <source>
        <dbReference type="EMBL" id="VEU22005.1"/>
    </source>
</evidence>
<evidence type="ECO:0000313" key="8">
    <source>
        <dbReference type="Proteomes" id="UP000290900"/>
    </source>
</evidence>
<accession>A0A448YM27</accession>
<feature type="transmembrane region" description="Helical" evidence="6">
    <location>
        <begin position="150"/>
        <end position="168"/>
    </location>
</feature>
<evidence type="ECO:0000256" key="3">
    <source>
        <dbReference type="ARBA" id="ARBA00022692"/>
    </source>
</evidence>
<evidence type="ECO:0000256" key="6">
    <source>
        <dbReference type="SAM" id="Phobius"/>
    </source>
</evidence>
<name>A0A448YM27_BRENA</name>
<keyword evidence="5 6" id="KW-0472">Membrane</keyword>
<comment type="similarity">
    <text evidence="2">Belongs to the major facilitator superfamily.</text>
</comment>
<dbReference type="AlphaFoldDB" id="A0A448YM27"/>
<dbReference type="GO" id="GO:0005886">
    <property type="term" value="C:plasma membrane"/>
    <property type="evidence" value="ECO:0007669"/>
    <property type="project" value="TreeGrafter"/>
</dbReference>
<keyword evidence="8" id="KW-1185">Reference proteome</keyword>
<dbReference type="PROSITE" id="PS51257">
    <property type="entry name" value="PROKAR_LIPOPROTEIN"/>
    <property type="match status" value="1"/>
</dbReference>
<evidence type="ECO:0000256" key="1">
    <source>
        <dbReference type="ARBA" id="ARBA00004141"/>
    </source>
</evidence>
<protein>
    <submittedName>
        <fullName evidence="7">DEKNAAC103023</fullName>
    </submittedName>
</protein>
<sequence>MKKARIIKPICLVGALLLPVSIGLMTLLGCSENVGYAVGFQILLGVSVGLNFQGPMMSALVNAPKTPGSSILTTAFIQFGRTTATALFSLIASAIYTSALKTGIIKITPQWQETKYAPGDVVIQMGLLDELNSHDKMLLQKEILVGVRNTFWLALGMSFVALVLTLCMSSKRVPKPGEVEA</sequence>
<reference evidence="7 8" key="1">
    <citation type="submission" date="2018-12" db="EMBL/GenBank/DDBJ databases">
        <authorList>
            <person name="Tiukova I."/>
            <person name="Dainat J."/>
        </authorList>
    </citation>
    <scope>NUCLEOTIDE SEQUENCE [LARGE SCALE GENOMIC DNA]</scope>
</reference>
<keyword evidence="4 6" id="KW-1133">Transmembrane helix</keyword>
<dbReference type="PANTHER" id="PTHR23501">
    <property type="entry name" value="MAJOR FACILITATOR SUPERFAMILY"/>
    <property type="match status" value="1"/>
</dbReference>
<dbReference type="SUPFAM" id="SSF103473">
    <property type="entry name" value="MFS general substrate transporter"/>
    <property type="match status" value="1"/>
</dbReference>
<dbReference type="OrthoDB" id="10021397at2759"/>
<keyword evidence="3 6" id="KW-0812">Transmembrane</keyword>
<dbReference type="EMBL" id="CAACVR010000016">
    <property type="protein sequence ID" value="VEU22005.1"/>
    <property type="molecule type" value="Genomic_DNA"/>
</dbReference>
<dbReference type="InterPro" id="IPR036259">
    <property type="entry name" value="MFS_trans_sf"/>
</dbReference>
<comment type="subcellular location">
    <subcellularLocation>
        <location evidence="1">Membrane</location>
        <topology evidence="1">Multi-pass membrane protein</topology>
    </subcellularLocation>
</comment>
<evidence type="ECO:0000256" key="4">
    <source>
        <dbReference type="ARBA" id="ARBA00022989"/>
    </source>
</evidence>
<feature type="transmembrane region" description="Helical" evidence="6">
    <location>
        <begin position="33"/>
        <end position="52"/>
    </location>
</feature>
<evidence type="ECO:0000256" key="5">
    <source>
        <dbReference type="ARBA" id="ARBA00023136"/>
    </source>
</evidence>
<dbReference type="InParanoid" id="A0A448YM27"/>